<protein>
    <recommendedName>
        <fullName evidence="2">DNA replication checkpoint mediator MRC1 domain-containing protein</fullName>
    </recommendedName>
</protein>
<evidence type="ECO:0000313" key="4">
    <source>
        <dbReference type="Proteomes" id="UP001151518"/>
    </source>
</evidence>
<feature type="compositionally biased region" description="Polar residues" evidence="1">
    <location>
        <begin position="1"/>
        <end position="13"/>
    </location>
</feature>
<feature type="region of interest" description="Disordered" evidence="1">
    <location>
        <begin position="860"/>
        <end position="883"/>
    </location>
</feature>
<dbReference type="OrthoDB" id="2130597at2759"/>
<feature type="compositionally biased region" description="Basic residues" evidence="1">
    <location>
        <begin position="135"/>
        <end position="150"/>
    </location>
</feature>
<reference evidence="3" key="1">
    <citation type="submission" date="2022-07" db="EMBL/GenBank/DDBJ databases">
        <title>Phylogenomic reconstructions and comparative analyses of Kickxellomycotina fungi.</title>
        <authorList>
            <person name="Reynolds N.K."/>
            <person name="Stajich J.E."/>
            <person name="Barry K."/>
            <person name="Grigoriev I.V."/>
            <person name="Crous P."/>
            <person name="Smith M.E."/>
        </authorList>
    </citation>
    <scope>NUCLEOTIDE SEQUENCE</scope>
    <source>
        <strain evidence="3">NRRL 3115</strain>
    </source>
</reference>
<feature type="domain" description="DNA replication checkpoint mediator MRC1" evidence="2">
    <location>
        <begin position="652"/>
        <end position="815"/>
    </location>
</feature>
<organism evidence="3 4">
    <name type="scientific">Coemansia spiralis</name>
    <dbReference type="NCBI Taxonomy" id="417178"/>
    <lineage>
        <taxon>Eukaryota</taxon>
        <taxon>Fungi</taxon>
        <taxon>Fungi incertae sedis</taxon>
        <taxon>Zoopagomycota</taxon>
        <taxon>Kickxellomycotina</taxon>
        <taxon>Kickxellomycetes</taxon>
        <taxon>Kickxellales</taxon>
        <taxon>Kickxellaceae</taxon>
        <taxon>Coemansia</taxon>
    </lineage>
</organism>
<sequence>MDDTHSIGQQSLGRPTGGDAGIDLSTSLLALGNASNPKPTTRYDALAQLLSSDDESDTDLTLPKKLSQSPKASTAQPEKGFKSSSAIARLAVRRKANVVSSDSDSSDSDSSDSETPEDKPVSPSALHTNSDHSAAKHQKKAKKSPKKQAKSARAASKLAMDRIHQESARLIRETAVAMNPLEYTKLLDLPSFFARFDARAANKPKRNIIAALAKASPEPRFIHYDSDGDELEIEIVDSAPQPLGAGKVLLGKPGGKSQMDDLESILKYGSQPIHVTVNQSSAGIRRTDGSNALRELNSALLDAMYKMDMDAKKSKSAEKNSDKPTALAEGGQRAEEGDNMDEHMVSDNSSDMDDALSGSESEEAIGEEDASMDEIADSTRPISQMPHRSRAVVVSDDEDDEEGNEKPESLSKVAAAEPRPPTANKASKAKFLSMFKMPTKPSTTKQLAGPPLNPSLAQPSVSSISSQQNEMQVSTSQDLSYLFSMPTDHNNTQDSLLLTPDPISQINRDLVSESLIFDTQPTQLGIDIELNSDVQSTQSMLYTQPTQLMESAQPTQLTAATVQAMDNGAEMSPLPTMVRRALEPERIYSEHGGSVTNPSSPSPSPSPSHEGAVEPEPEQITPPHHPAGRRLIRRPKDKQPAKPSRLGRRALKSEFIEAEAEEGESSDSEAEAGVKHYKFNWANPENKADDDEDDLDMDTDEEEAALLADPMINNEVAEDNEADQAIRDLHRKQDFDQDEKDIQSLAQDIKMGRLKNRVLNRTGFALDEEDYIDRQTRAERMEERVRQRRKMLAKEIHDSNLAEIARNPETAAFAQAALMRPIAGDQSETEDMLANAFELEEEVDDRHIAMAVQHQLARSHRRIDSDVESDAEGNDGKERIRGAQRTKNRIAAKAIDSSESVQGGSGSFDFGSELGDDVDGDVFTSVAVEKLIVRRKTLMAGQDDGHSKQSGVWPAPKKTLLKRPGVSLIGASSKKSK</sequence>
<feature type="compositionally biased region" description="Polar residues" evidence="1">
    <location>
        <begin position="66"/>
        <end position="86"/>
    </location>
</feature>
<dbReference type="EMBL" id="JANBTW010000137">
    <property type="protein sequence ID" value="KAJ2669918.1"/>
    <property type="molecule type" value="Genomic_DNA"/>
</dbReference>
<feature type="compositionally biased region" description="Basic residues" evidence="1">
    <location>
        <begin position="626"/>
        <end position="636"/>
    </location>
</feature>
<feature type="compositionally biased region" description="Acidic residues" evidence="1">
    <location>
        <begin position="350"/>
        <end position="376"/>
    </location>
</feature>
<comment type="caution">
    <text evidence="3">The sequence shown here is derived from an EMBL/GenBank/DDBJ whole genome shotgun (WGS) entry which is preliminary data.</text>
</comment>
<evidence type="ECO:0000313" key="3">
    <source>
        <dbReference type="EMBL" id="KAJ2669918.1"/>
    </source>
</evidence>
<feature type="compositionally biased region" description="Acidic residues" evidence="1">
    <location>
        <begin position="104"/>
        <end position="115"/>
    </location>
</feature>
<proteinExistence type="predicted"/>
<accession>A0A9W8KVX7</accession>
<dbReference type="InterPro" id="IPR018564">
    <property type="entry name" value="Repl_chkpnt_MRC1_dom"/>
</dbReference>
<feature type="region of interest" description="Disordered" evidence="1">
    <location>
        <begin position="1"/>
        <end position="159"/>
    </location>
</feature>
<gene>
    <name evidence="3" type="ORF">GGI25_005992</name>
</gene>
<dbReference type="Pfam" id="PF09444">
    <property type="entry name" value="MRC1"/>
    <property type="match status" value="1"/>
</dbReference>
<feature type="compositionally biased region" description="Basic and acidic residues" evidence="1">
    <location>
        <begin position="332"/>
        <end position="345"/>
    </location>
</feature>
<evidence type="ECO:0000259" key="2">
    <source>
        <dbReference type="Pfam" id="PF09444"/>
    </source>
</evidence>
<feature type="compositionally biased region" description="Polar residues" evidence="1">
    <location>
        <begin position="24"/>
        <end position="39"/>
    </location>
</feature>
<feature type="compositionally biased region" description="Basic and acidic residues" evidence="1">
    <location>
        <begin position="312"/>
        <end position="322"/>
    </location>
</feature>
<feature type="region of interest" description="Disordered" evidence="1">
    <location>
        <begin position="590"/>
        <end position="651"/>
    </location>
</feature>
<dbReference type="Proteomes" id="UP001151518">
    <property type="component" value="Unassembled WGS sequence"/>
</dbReference>
<evidence type="ECO:0000256" key="1">
    <source>
        <dbReference type="SAM" id="MobiDB-lite"/>
    </source>
</evidence>
<feature type="region of interest" description="Disordered" evidence="1">
    <location>
        <begin position="312"/>
        <end position="426"/>
    </location>
</feature>
<dbReference type="AlphaFoldDB" id="A0A9W8KVX7"/>
<name>A0A9W8KVX7_9FUNG</name>